<dbReference type="EMBL" id="MU275873">
    <property type="protein sequence ID" value="KAI0049399.1"/>
    <property type="molecule type" value="Genomic_DNA"/>
</dbReference>
<accession>A0ACB8RYU9</accession>
<reference evidence="1" key="1">
    <citation type="submission" date="2021-02" db="EMBL/GenBank/DDBJ databases">
        <authorList>
            <consortium name="DOE Joint Genome Institute"/>
            <person name="Ahrendt S."/>
            <person name="Looney B.P."/>
            <person name="Miyauchi S."/>
            <person name="Morin E."/>
            <person name="Drula E."/>
            <person name="Courty P.E."/>
            <person name="Chicoki N."/>
            <person name="Fauchery L."/>
            <person name="Kohler A."/>
            <person name="Kuo A."/>
            <person name="Labutti K."/>
            <person name="Pangilinan J."/>
            <person name="Lipzen A."/>
            <person name="Riley R."/>
            <person name="Andreopoulos W."/>
            <person name="He G."/>
            <person name="Johnson J."/>
            <person name="Barry K.W."/>
            <person name="Grigoriev I.V."/>
            <person name="Nagy L."/>
            <person name="Hibbett D."/>
            <person name="Henrissat B."/>
            <person name="Matheny P.B."/>
            <person name="Labbe J."/>
            <person name="Martin F."/>
        </authorList>
    </citation>
    <scope>NUCLEOTIDE SEQUENCE</scope>
    <source>
        <strain evidence="1">FP105234-sp</strain>
    </source>
</reference>
<evidence type="ECO:0000313" key="1">
    <source>
        <dbReference type="EMBL" id="KAI0049399.1"/>
    </source>
</evidence>
<evidence type="ECO:0000313" key="2">
    <source>
        <dbReference type="Proteomes" id="UP000814033"/>
    </source>
</evidence>
<reference evidence="1" key="2">
    <citation type="journal article" date="2022" name="New Phytol.">
        <title>Evolutionary transition to the ectomycorrhizal habit in the genomes of a hyperdiverse lineage of mushroom-forming fungi.</title>
        <authorList>
            <person name="Looney B."/>
            <person name="Miyauchi S."/>
            <person name="Morin E."/>
            <person name="Drula E."/>
            <person name="Courty P.E."/>
            <person name="Kohler A."/>
            <person name="Kuo A."/>
            <person name="LaButti K."/>
            <person name="Pangilinan J."/>
            <person name="Lipzen A."/>
            <person name="Riley R."/>
            <person name="Andreopoulos W."/>
            <person name="He G."/>
            <person name="Johnson J."/>
            <person name="Nolan M."/>
            <person name="Tritt A."/>
            <person name="Barry K.W."/>
            <person name="Grigoriev I.V."/>
            <person name="Nagy L.G."/>
            <person name="Hibbett D."/>
            <person name="Henrissat B."/>
            <person name="Matheny P.B."/>
            <person name="Labbe J."/>
            <person name="Martin F.M."/>
        </authorList>
    </citation>
    <scope>NUCLEOTIDE SEQUENCE</scope>
    <source>
        <strain evidence="1">FP105234-sp</strain>
    </source>
</reference>
<comment type="caution">
    <text evidence="1">The sequence shown here is derived from an EMBL/GenBank/DDBJ whole genome shotgun (WGS) entry which is preliminary data.</text>
</comment>
<gene>
    <name evidence="1" type="ORF">FA95DRAFT_872207</name>
</gene>
<keyword evidence="2" id="KW-1185">Reference proteome</keyword>
<sequence>MSPTPTAGLGGLGNLSVPPAPQSSRDRMRNAWSSIRDRFGLNNRHASPEQTPAPSPPPPSTGNAGNTEGADPRTQLLAEMARAFHLGMGLDNPDGSNANAAGAAPAPASTPTADTVLDAERPMPPEDSFERFLIDLQTDLRRTLADDHSPTSPANTDRPPSPTTEDMPPAIYPLYERIPSAGDEPGIGDDDLPPLADGSDSDIDELEHVEVHDAQEDVESTHGQEGNAPQNAASIPIIGAHTASGSERRPGGGINWWRMYRFPPMTVPANQAQSSPALPTSLPATLASAASPLPVLTPLNHATATSAQTSATTTGVSEGTPSSDGETNIIVPVIVVGLQSVNGTNAQRGTHEDPTLAQGEEGLFAGHSHGEDPSDHDHDDMPAEDDRGHADMDNERADTPTNGARGRSWHSRAADRLRGMRNRRTSNAETRQNEGNGSTTFFIYVIGGALHKIHSVYM</sequence>
<dbReference type="Proteomes" id="UP000814033">
    <property type="component" value="Unassembled WGS sequence"/>
</dbReference>
<protein>
    <submittedName>
        <fullName evidence="1">Uncharacterized protein</fullName>
    </submittedName>
</protein>
<organism evidence="1 2">
    <name type="scientific">Auriscalpium vulgare</name>
    <dbReference type="NCBI Taxonomy" id="40419"/>
    <lineage>
        <taxon>Eukaryota</taxon>
        <taxon>Fungi</taxon>
        <taxon>Dikarya</taxon>
        <taxon>Basidiomycota</taxon>
        <taxon>Agaricomycotina</taxon>
        <taxon>Agaricomycetes</taxon>
        <taxon>Russulales</taxon>
        <taxon>Auriscalpiaceae</taxon>
        <taxon>Auriscalpium</taxon>
    </lineage>
</organism>
<name>A0ACB8RYU9_9AGAM</name>
<proteinExistence type="predicted"/>